<keyword evidence="3" id="KW-1185">Reference proteome</keyword>
<dbReference type="EMBL" id="KQ964246">
    <property type="protein sequence ID" value="KXJ95441.1"/>
    <property type="molecule type" value="Genomic_DNA"/>
</dbReference>
<sequence length="73" mass="7607">MHIVSALVLAALGQSALATQHYAPLASPRRSGNAKRLPAQEQILSCTETYGPGSQVCGRPELKLCFNAGAGEV</sequence>
<protein>
    <submittedName>
        <fullName evidence="2">Uncharacterized protein</fullName>
    </submittedName>
</protein>
<name>A0A136JE45_9PEZI</name>
<dbReference type="InParanoid" id="A0A136JE45"/>
<reference evidence="3" key="1">
    <citation type="submission" date="2016-02" db="EMBL/GenBank/DDBJ databases">
        <title>Draft genome sequence of Microdochium bolleyi, a fungal endophyte of beachgrass.</title>
        <authorList>
            <consortium name="DOE Joint Genome Institute"/>
            <person name="David A.S."/>
            <person name="May G."/>
            <person name="Haridas S."/>
            <person name="Lim J."/>
            <person name="Wang M."/>
            <person name="Labutti K."/>
            <person name="Lipzen A."/>
            <person name="Barry K."/>
            <person name="Grigoriev I.V."/>
        </authorList>
    </citation>
    <scope>NUCLEOTIDE SEQUENCE [LARGE SCALE GENOMIC DNA]</scope>
    <source>
        <strain evidence="3">J235TASD1</strain>
    </source>
</reference>
<evidence type="ECO:0000313" key="3">
    <source>
        <dbReference type="Proteomes" id="UP000070501"/>
    </source>
</evidence>
<feature type="chain" id="PRO_5007293749" evidence="1">
    <location>
        <begin position="19"/>
        <end position="73"/>
    </location>
</feature>
<evidence type="ECO:0000256" key="1">
    <source>
        <dbReference type="SAM" id="SignalP"/>
    </source>
</evidence>
<feature type="signal peptide" evidence="1">
    <location>
        <begin position="1"/>
        <end position="18"/>
    </location>
</feature>
<dbReference type="OrthoDB" id="5409186at2759"/>
<feature type="non-terminal residue" evidence="2">
    <location>
        <position position="73"/>
    </location>
</feature>
<keyword evidence="1" id="KW-0732">Signal</keyword>
<dbReference type="AlphaFoldDB" id="A0A136JE45"/>
<proteinExistence type="predicted"/>
<evidence type="ECO:0000313" key="2">
    <source>
        <dbReference type="EMBL" id="KXJ95441.1"/>
    </source>
</evidence>
<gene>
    <name evidence="2" type="ORF">Micbo1qcDRAFT_157381</name>
</gene>
<dbReference type="Proteomes" id="UP000070501">
    <property type="component" value="Unassembled WGS sequence"/>
</dbReference>
<accession>A0A136JE45</accession>
<organism evidence="2 3">
    <name type="scientific">Microdochium bolleyi</name>
    <dbReference type="NCBI Taxonomy" id="196109"/>
    <lineage>
        <taxon>Eukaryota</taxon>
        <taxon>Fungi</taxon>
        <taxon>Dikarya</taxon>
        <taxon>Ascomycota</taxon>
        <taxon>Pezizomycotina</taxon>
        <taxon>Sordariomycetes</taxon>
        <taxon>Xylariomycetidae</taxon>
        <taxon>Xylariales</taxon>
        <taxon>Microdochiaceae</taxon>
        <taxon>Microdochium</taxon>
    </lineage>
</organism>